<feature type="region of interest" description="Disordered" evidence="7">
    <location>
        <begin position="91"/>
        <end position="114"/>
    </location>
</feature>
<dbReference type="VEuPathDB" id="FungiDB:TSTA_026980"/>
<keyword evidence="4" id="KW-0472">Membrane</keyword>
<keyword evidence="9" id="KW-1185">Reference proteome</keyword>
<evidence type="ECO:0000256" key="3">
    <source>
        <dbReference type="ARBA" id="ARBA00022989"/>
    </source>
</evidence>
<dbReference type="InterPro" id="IPR008547">
    <property type="entry name" value="DUF829_TMEM53"/>
</dbReference>
<dbReference type="Pfam" id="PF05705">
    <property type="entry name" value="DUF829"/>
    <property type="match status" value="1"/>
</dbReference>
<dbReference type="AlphaFoldDB" id="B8M4W1"/>
<dbReference type="eggNOG" id="ENOG502S6B9">
    <property type="taxonomic scope" value="Eukaryota"/>
</dbReference>
<sequence length="300" mass="34051">MPNAMHVQILSPRSSLFIPESPDPDQLVIVCSWTDAQQKHIARYLQLHKLVTPRAKILLIQTTAVTLFKPYAWQRASLKPAAQYIIENAVADSQKRDSSPGREPNQHEHCRNRRSRTKILLHSLSNGGSLTATQLLILLREVTHAPLPLIGVIMDSSPDSGSYKQSHNAMVRTQPPSKPRRAAVSLLAHAALIPIWASYIIGARENSQLEMRRIILDRHYVDTLNIRYVYSKSDKITDWRDVLVHAEEARGKGWLVEEYKLVESAHCSHIRSNPEILCHDLKIIHDARRLLKFNVPAHLA</sequence>
<dbReference type="HOGENOM" id="CLU_036503_0_1_1"/>
<keyword evidence="5" id="KW-0539">Nucleus</keyword>
<organism evidence="8 9">
    <name type="scientific">Talaromyces stipitatus (strain ATCC 10500 / CBS 375.48 / QM 6759 / NRRL 1006)</name>
    <name type="common">Penicillium stipitatum</name>
    <dbReference type="NCBI Taxonomy" id="441959"/>
    <lineage>
        <taxon>Eukaryota</taxon>
        <taxon>Fungi</taxon>
        <taxon>Dikarya</taxon>
        <taxon>Ascomycota</taxon>
        <taxon>Pezizomycotina</taxon>
        <taxon>Eurotiomycetes</taxon>
        <taxon>Eurotiomycetidae</taxon>
        <taxon>Eurotiales</taxon>
        <taxon>Trichocomaceae</taxon>
        <taxon>Talaromyces</taxon>
        <taxon>Talaromyces sect. Talaromyces</taxon>
    </lineage>
</organism>
<name>B8M4W1_TALSN</name>
<dbReference type="OrthoDB" id="77878at2759"/>
<reference evidence="9" key="1">
    <citation type="journal article" date="2015" name="Genome Announc.">
        <title>Genome sequence of the AIDS-associated pathogen Penicillium marneffei (ATCC18224) and its near taxonomic relative Talaromyces stipitatus (ATCC10500).</title>
        <authorList>
            <person name="Nierman W.C."/>
            <person name="Fedorova-Abrams N.D."/>
            <person name="Andrianopoulos A."/>
        </authorList>
    </citation>
    <scope>NUCLEOTIDE SEQUENCE [LARGE SCALE GENOMIC DNA]</scope>
    <source>
        <strain evidence="9">ATCC 10500 / CBS 375.48 / QM 6759 / NRRL 1006</strain>
    </source>
</reference>
<feature type="compositionally biased region" description="Basic and acidic residues" evidence="7">
    <location>
        <begin position="93"/>
        <end position="109"/>
    </location>
</feature>
<dbReference type="PANTHER" id="PTHR12265">
    <property type="entry name" value="TRANSMEMBRANE PROTEIN 53"/>
    <property type="match status" value="1"/>
</dbReference>
<evidence type="ECO:0000256" key="1">
    <source>
        <dbReference type="ARBA" id="ARBA00004126"/>
    </source>
</evidence>
<dbReference type="PANTHER" id="PTHR12265:SF30">
    <property type="entry name" value="TRANSMEMBRANE PROTEIN 53"/>
    <property type="match status" value="1"/>
</dbReference>
<proteinExistence type="predicted"/>
<evidence type="ECO:0000256" key="7">
    <source>
        <dbReference type="SAM" id="MobiDB-lite"/>
    </source>
</evidence>
<dbReference type="GO" id="GO:0031965">
    <property type="term" value="C:nuclear membrane"/>
    <property type="evidence" value="ECO:0007669"/>
    <property type="project" value="UniProtKB-SubCell"/>
</dbReference>
<evidence type="ECO:0000313" key="9">
    <source>
        <dbReference type="Proteomes" id="UP000001745"/>
    </source>
</evidence>
<evidence type="ECO:0000256" key="2">
    <source>
        <dbReference type="ARBA" id="ARBA00022692"/>
    </source>
</evidence>
<dbReference type="Proteomes" id="UP000001745">
    <property type="component" value="Unassembled WGS sequence"/>
</dbReference>
<dbReference type="EMBL" id="EQ962654">
    <property type="protein sequence ID" value="EED19396.1"/>
    <property type="molecule type" value="Genomic_DNA"/>
</dbReference>
<protein>
    <submittedName>
        <fullName evidence="8">DUF829 domain protein (PaxU), putative</fullName>
    </submittedName>
</protein>
<keyword evidence="2" id="KW-0812">Transmembrane</keyword>
<dbReference type="OMA" id="DERRYWD"/>
<gene>
    <name evidence="8" type="ORF">TSTA_026980</name>
</gene>
<dbReference type="InParanoid" id="B8M4W1"/>
<dbReference type="PhylomeDB" id="B8M4W1"/>
<dbReference type="GeneID" id="8098978"/>
<dbReference type="RefSeq" id="XP_002479830.1">
    <property type="nucleotide sequence ID" value="XM_002479785.1"/>
</dbReference>
<evidence type="ECO:0000256" key="4">
    <source>
        <dbReference type="ARBA" id="ARBA00023136"/>
    </source>
</evidence>
<evidence type="ECO:0000256" key="5">
    <source>
        <dbReference type="ARBA" id="ARBA00023242"/>
    </source>
</evidence>
<comment type="subcellular location">
    <subcellularLocation>
        <location evidence="6">Endomembrane system</location>
        <topology evidence="6">Single-pass membrane protein</topology>
    </subcellularLocation>
    <subcellularLocation>
        <location evidence="1">Nucleus membrane</location>
    </subcellularLocation>
</comment>
<evidence type="ECO:0000313" key="8">
    <source>
        <dbReference type="EMBL" id="EED19396.1"/>
    </source>
</evidence>
<evidence type="ECO:0000256" key="6">
    <source>
        <dbReference type="ARBA" id="ARBA00037847"/>
    </source>
</evidence>
<accession>B8M4W1</accession>
<keyword evidence="3" id="KW-1133">Transmembrane helix</keyword>